<evidence type="ECO:0000313" key="1">
    <source>
        <dbReference type="EMBL" id="SVC96101.1"/>
    </source>
</evidence>
<organism evidence="1">
    <name type="scientific">marine metagenome</name>
    <dbReference type="NCBI Taxonomy" id="408172"/>
    <lineage>
        <taxon>unclassified sequences</taxon>
        <taxon>metagenomes</taxon>
        <taxon>ecological metagenomes</taxon>
    </lineage>
</organism>
<protein>
    <submittedName>
        <fullName evidence="1">Uncharacterized protein</fullName>
    </submittedName>
</protein>
<sequence>MYLEKLERYLYMINNVINRVNYKMKLIYTKKGRPMYFVRPIFVYFE</sequence>
<dbReference type="AlphaFoldDB" id="A0A382RHL2"/>
<name>A0A382RHL2_9ZZZZ</name>
<accession>A0A382RHL2</accession>
<gene>
    <name evidence="1" type="ORF">METZ01_LOCUS348955</name>
</gene>
<dbReference type="EMBL" id="UINC01121152">
    <property type="protein sequence ID" value="SVC96101.1"/>
    <property type="molecule type" value="Genomic_DNA"/>
</dbReference>
<reference evidence="1" key="1">
    <citation type="submission" date="2018-05" db="EMBL/GenBank/DDBJ databases">
        <authorList>
            <person name="Lanie J.A."/>
            <person name="Ng W.-L."/>
            <person name="Kazmierczak K.M."/>
            <person name="Andrzejewski T.M."/>
            <person name="Davidsen T.M."/>
            <person name="Wayne K.J."/>
            <person name="Tettelin H."/>
            <person name="Glass J.I."/>
            <person name="Rusch D."/>
            <person name="Podicherti R."/>
            <person name="Tsui H.-C.T."/>
            <person name="Winkler M.E."/>
        </authorList>
    </citation>
    <scope>NUCLEOTIDE SEQUENCE</scope>
</reference>
<proteinExistence type="predicted"/>